<proteinExistence type="predicted"/>
<dbReference type="InterPro" id="IPR036721">
    <property type="entry name" value="RCK_C_sf"/>
</dbReference>
<dbReference type="Pfam" id="PF25991">
    <property type="entry name" value="KhtT_N"/>
    <property type="match status" value="1"/>
</dbReference>
<dbReference type="Pfam" id="PF02080">
    <property type="entry name" value="TrkA_C"/>
    <property type="match status" value="1"/>
</dbReference>
<dbReference type="Proteomes" id="UP001596122">
    <property type="component" value="Unassembled WGS sequence"/>
</dbReference>
<dbReference type="Gene3D" id="3.30.70.1450">
    <property type="entry name" value="Regulator of K+ conductance, C-terminal domain"/>
    <property type="match status" value="1"/>
</dbReference>
<accession>A0ABW0GTR7</accession>
<dbReference type="InterPro" id="IPR006037">
    <property type="entry name" value="RCK_C"/>
</dbReference>
<comment type="caution">
    <text evidence="2">The sequence shown here is derived from an EMBL/GenBank/DDBJ whole genome shotgun (WGS) entry which is preliminary data.</text>
</comment>
<dbReference type="InterPro" id="IPR050144">
    <property type="entry name" value="AAE_transporter"/>
</dbReference>
<organism evidence="2 3">
    <name type="scientific">Aquipuribacter nitratireducens</name>
    <dbReference type="NCBI Taxonomy" id="650104"/>
    <lineage>
        <taxon>Bacteria</taxon>
        <taxon>Bacillati</taxon>
        <taxon>Actinomycetota</taxon>
        <taxon>Actinomycetes</taxon>
        <taxon>Micrococcales</taxon>
        <taxon>Intrasporangiaceae</taxon>
        <taxon>Aquipuribacter</taxon>
    </lineage>
</organism>
<name>A0ABW0GTR7_9MICO</name>
<dbReference type="InterPro" id="IPR058776">
    <property type="entry name" value="KhtT-like_N"/>
</dbReference>
<dbReference type="PANTHER" id="PTHR30445:SF8">
    <property type="entry name" value="K(+)_H(+) ANTIPORTER SUBUNIT KHTT"/>
    <property type="match status" value="1"/>
</dbReference>
<gene>
    <name evidence="2" type="ORF">ACFPJ6_17940</name>
</gene>
<evidence type="ECO:0000313" key="3">
    <source>
        <dbReference type="Proteomes" id="UP001596122"/>
    </source>
</evidence>
<dbReference type="PANTHER" id="PTHR30445">
    <property type="entry name" value="K(+)_H(+) ANTIPORTER SUBUNIT KHTT"/>
    <property type="match status" value="1"/>
</dbReference>
<evidence type="ECO:0000259" key="1">
    <source>
        <dbReference type="PROSITE" id="PS51202"/>
    </source>
</evidence>
<sequence length="165" mass="17698">MSTPRPLEVQETPLPGIGLRHDFRTERGRHVGVVTYRSGRRELLLYDDRDEDEVAHALVLSEEESSGLAGLLGAPRLVQHLEDAIHHVPGVVVHRIDLDSRSPFAGRPLGDTAARTRTGTSVVALLRGDTVVASPGPQDRLEAGDVLVVVGTPGGVEALTELLRG</sequence>
<feature type="domain" description="RCK C-terminal" evidence="1">
    <location>
        <begin position="79"/>
        <end position="165"/>
    </location>
</feature>
<reference evidence="3" key="1">
    <citation type="journal article" date="2019" name="Int. J. Syst. Evol. Microbiol.">
        <title>The Global Catalogue of Microorganisms (GCM) 10K type strain sequencing project: providing services to taxonomists for standard genome sequencing and annotation.</title>
        <authorList>
            <consortium name="The Broad Institute Genomics Platform"/>
            <consortium name="The Broad Institute Genome Sequencing Center for Infectious Disease"/>
            <person name="Wu L."/>
            <person name="Ma J."/>
        </authorList>
    </citation>
    <scope>NUCLEOTIDE SEQUENCE [LARGE SCALE GENOMIC DNA]</scope>
    <source>
        <strain evidence="3">CCUG 43114</strain>
    </source>
</reference>
<dbReference type="InterPro" id="IPR026278">
    <property type="entry name" value="KhtT"/>
</dbReference>
<protein>
    <submittedName>
        <fullName evidence="2">Cation:proton antiporter regulatory subunit</fullName>
    </submittedName>
</protein>
<dbReference type="EMBL" id="JBHSLD010000028">
    <property type="protein sequence ID" value="MFC5382650.1"/>
    <property type="molecule type" value="Genomic_DNA"/>
</dbReference>
<keyword evidence="3" id="KW-1185">Reference proteome</keyword>
<evidence type="ECO:0000313" key="2">
    <source>
        <dbReference type="EMBL" id="MFC5382650.1"/>
    </source>
</evidence>
<dbReference type="RefSeq" id="WP_340270340.1">
    <property type="nucleotide sequence ID" value="NZ_JBBEOG010000006.1"/>
</dbReference>
<dbReference type="SUPFAM" id="SSF116726">
    <property type="entry name" value="TrkA C-terminal domain-like"/>
    <property type="match status" value="1"/>
</dbReference>
<dbReference type="PROSITE" id="PS51202">
    <property type="entry name" value="RCK_C"/>
    <property type="match status" value="1"/>
</dbReference>
<dbReference type="PIRSF" id="PIRSF005028">
    <property type="entry name" value="KhtT"/>
    <property type="match status" value="1"/>
</dbReference>